<dbReference type="Proteomes" id="UP000003824">
    <property type="component" value="Unassembled WGS sequence"/>
</dbReference>
<sequence>MRLPLLMAVLLLGPAWIVPTGLPPHPVDFAWTPDALDERRHDCEGHHTAGDREGRRGAAAARSCAPDRRTSPGERRSIPR</sequence>
<organism evidence="2 3">
    <name type="scientific">Streptomyces viridosporus (strain ATCC 14672 / DSM 40746 / JCM 4963 / KCTC 9882 / NRRL B-12104 / FH 1290)</name>
    <name type="common">Streptomyces ghanaensis</name>
    <dbReference type="NCBI Taxonomy" id="566461"/>
    <lineage>
        <taxon>Bacteria</taxon>
        <taxon>Bacillati</taxon>
        <taxon>Actinomycetota</taxon>
        <taxon>Actinomycetes</taxon>
        <taxon>Kitasatosporales</taxon>
        <taxon>Streptomycetaceae</taxon>
        <taxon>Streptomyces</taxon>
    </lineage>
</organism>
<feature type="region of interest" description="Disordered" evidence="1">
    <location>
        <begin position="42"/>
        <end position="80"/>
    </location>
</feature>
<reference evidence="3" key="1">
    <citation type="submission" date="2008-12" db="EMBL/GenBank/DDBJ databases">
        <title>Annotation of Streptomyces ghanaensis ATCC 14672.</title>
        <authorList>
            <consortium name="The Broad Institute Genome Sequencing Platform"/>
            <consortium name="Broad Institute Microbial Sequencing Center"/>
            <person name="Fischbach M."/>
            <person name="Ward D."/>
            <person name="Young S."/>
            <person name="Kodira C.D."/>
            <person name="Zeng Q."/>
            <person name="Koehrsen M."/>
            <person name="Godfrey P."/>
            <person name="Alvarado L."/>
            <person name="Berlin A.M."/>
            <person name="Borenstein D."/>
            <person name="Chen Z."/>
            <person name="Engels R."/>
            <person name="Freedman E."/>
            <person name="Gellesch M."/>
            <person name="Goldberg J."/>
            <person name="Griggs A."/>
            <person name="Gujja S."/>
            <person name="Heiman D.I."/>
            <person name="Hepburn T.A."/>
            <person name="Howarth C."/>
            <person name="Jen D."/>
            <person name="Larson L."/>
            <person name="Lewis B."/>
            <person name="Mehta T."/>
            <person name="Park D."/>
            <person name="Pearson M."/>
            <person name="Roberts A."/>
            <person name="Saif S."/>
            <person name="Shea T.D."/>
            <person name="Shenoy N."/>
            <person name="Sisk P."/>
            <person name="Stolte C."/>
            <person name="Sykes S.N."/>
            <person name="Walk T."/>
            <person name="White J."/>
            <person name="Yandava C."/>
            <person name="Straight P."/>
            <person name="Clardy J."/>
            <person name="Hung D."/>
            <person name="Kolter R."/>
            <person name="Mekalanos J."/>
            <person name="Walker S."/>
            <person name="Walsh C.T."/>
            <person name="Wieland B.L.C."/>
            <person name="Ilzarbe M."/>
            <person name="Galagan J."/>
            <person name="Nusbaum C."/>
            <person name="Birren B."/>
        </authorList>
    </citation>
    <scope>NUCLEOTIDE SEQUENCE [LARGE SCALE GENOMIC DNA]</scope>
    <source>
        <strain evidence="3">ATCC 14672 / DSM 40746 / JCM 4963 / KCTC 9882 / NRRL B-12104 / FH 1290</strain>
    </source>
</reference>
<dbReference type="EMBL" id="DS999641">
    <property type="protein sequence ID" value="EFE71343.2"/>
    <property type="molecule type" value="Genomic_DNA"/>
</dbReference>
<evidence type="ECO:0000256" key="1">
    <source>
        <dbReference type="SAM" id="MobiDB-lite"/>
    </source>
</evidence>
<gene>
    <name evidence="2" type="ORF">SSFG_06581</name>
</gene>
<evidence type="ECO:0000313" key="3">
    <source>
        <dbReference type="Proteomes" id="UP000003824"/>
    </source>
</evidence>
<feature type="compositionally biased region" description="Basic and acidic residues" evidence="1">
    <location>
        <begin position="42"/>
        <end position="56"/>
    </location>
</feature>
<accession>D6A168</accession>
<evidence type="ECO:0000313" key="2">
    <source>
        <dbReference type="EMBL" id="EFE71343.2"/>
    </source>
</evidence>
<protein>
    <submittedName>
        <fullName evidence="2">Predicted protein</fullName>
    </submittedName>
</protein>
<dbReference type="AlphaFoldDB" id="D6A168"/>
<name>D6A168_STRV1</name>
<feature type="compositionally biased region" description="Basic and acidic residues" evidence="1">
    <location>
        <begin position="65"/>
        <end position="80"/>
    </location>
</feature>
<proteinExistence type="predicted"/>